<dbReference type="PANTHER" id="PTHR20992:SF9">
    <property type="entry name" value="AT15442P-RELATED"/>
    <property type="match status" value="1"/>
</dbReference>
<feature type="transmembrane region" description="Helical" evidence="2">
    <location>
        <begin position="114"/>
        <end position="139"/>
    </location>
</feature>
<comment type="caution">
    <text evidence="3">The sequence shown here is derived from an EMBL/GenBank/DDBJ whole genome shotgun (WGS) entry which is preliminary data.</text>
</comment>
<feature type="transmembrane region" description="Helical" evidence="2">
    <location>
        <begin position="280"/>
        <end position="302"/>
    </location>
</feature>
<keyword evidence="2" id="KW-0472">Membrane</keyword>
<feature type="transmembrane region" description="Helical" evidence="2">
    <location>
        <begin position="87"/>
        <end position="108"/>
    </location>
</feature>
<reference evidence="3 4" key="1">
    <citation type="submission" date="2023-09" db="EMBL/GenBank/DDBJ databases">
        <authorList>
            <person name="Rey-Velasco X."/>
        </authorList>
    </citation>
    <scope>NUCLEOTIDE SEQUENCE [LARGE SCALE GENOMIC DNA]</scope>
    <source>
        <strain evidence="3 4">F394</strain>
    </source>
</reference>
<sequence>MPDAPPADDRHPALDSPAPEADGTNDGTRIEEAAREKFGLRRWDCPALYRDTADAATDTDLPFWLVLLLSGAIATLGLGLNQTAVVIGAMLVAPLLGPLLGLSLALAVGDGRLALQTALTIIIGAASVVALAAVLVFVLPFQDVTPEIASRTRPTTLDLGIAVFSGLAGAVVTVSREKRLSASIPGVAIAVALIPPLGVAGFAIGTQRWDLLEGPLLLFGANLGGIVLSGMGAFLLVGMHRDDVLAAARDWHRNTSLPGLAGRIDRSPSLSSVRVFESTWARVGLVVAFIAVVSFPLTTSLMQFLRETRVERAVSAAAAQIQARGDASVLSRDVTLGVGTSDVRFRVATTGWIDEDERGGVERLISSGAGEPVTVRFEQLLASDGDLDAIASRFSTSLAPTESVVAPDPPSVTLQRLGGQVTDVLGDLALPDGVRPLGADVSVGAGPTRVVVTYAAARRLPPEAEAIVVRQAAAALELPPASVGVQSVVVGARPVPADSVGVMGLAGLAARFPSLRLTVTADSAGVEGLRRRFLQAGAPARQVLARPGAPGVRLSVAPPQS</sequence>
<dbReference type="RefSeq" id="WP_311663993.1">
    <property type="nucleotide sequence ID" value="NZ_JAVRHT010000024.1"/>
</dbReference>
<dbReference type="Pfam" id="PF04087">
    <property type="entry name" value="DUF389"/>
    <property type="match status" value="1"/>
</dbReference>
<dbReference type="PANTHER" id="PTHR20992">
    <property type="entry name" value="AT15442P-RELATED"/>
    <property type="match status" value="1"/>
</dbReference>
<evidence type="ECO:0000313" key="3">
    <source>
        <dbReference type="EMBL" id="MDT0632260.1"/>
    </source>
</evidence>
<evidence type="ECO:0000256" key="2">
    <source>
        <dbReference type="SAM" id="Phobius"/>
    </source>
</evidence>
<evidence type="ECO:0000313" key="4">
    <source>
        <dbReference type="Proteomes" id="UP001267426"/>
    </source>
</evidence>
<feature type="transmembrane region" description="Helical" evidence="2">
    <location>
        <begin position="216"/>
        <end position="237"/>
    </location>
</feature>
<keyword evidence="4" id="KW-1185">Reference proteome</keyword>
<gene>
    <name evidence="3" type="ORF">RM540_10930</name>
</gene>
<dbReference type="InterPro" id="IPR005240">
    <property type="entry name" value="DUF389"/>
</dbReference>
<dbReference type="EMBL" id="JAVRHT010000024">
    <property type="protein sequence ID" value="MDT0632260.1"/>
    <property type="molecule type" value="Genomic_DNA"/>
</dbReference>
<dbReference type="NCBIfam" id="TIGR00341">
    <property type="entry name" value="TIGR00341 family protein"/>
    <property type="match status" value="1"/>
</dbReference>
<feature type="region of interest" description="Disordered" evidence="1">
    <location>
        <begin position="1"/>
        <end position="28"/>
    </location>
</feature>
<proteinExistence type="predicted"/>
<feature type="transmembrane region" description="Helical" evidence="2">
    <location>
        <begin position="182"/>
        <end position="204"/>
    </location>
</feature>
<name>A0ABU3BSI6_9BACT</name>
<dbReference type="Proteomes" id="UP001267426">
    <property type="component" value="Unassembled WGS sequence"/>
</dbReference>
<protein>
    <submittedName>
        <fullName evidence="3">TIGR00341 family protein</fullName>
    </submittedName>
</protein>
<keyword evidence="2" id="KW-1133">Transmembrane helix</keyword>
<feature type="transmembrane region" description="Helical" evidence="2">
    <location>
        <begin position="61"/>
        <end position="80"/>
    </location>
</feature>
<evidence type="ECO:0000256" key="1">
    <source>
        <dbReference type="SAM" id="MobiDB-lite"/>
    </source>
</evidence>
<accession>A0ABU3BSI6</accession>
<organism evidence="3 4">
    <name type="scientific">Rubrivirga litoralis</name>
    <dbReference type="NCBI Taxonomy" id="3075598"/>
    <lineage>
        <taxon>Bacteria</taxon>
        <taxon>Pseudomonadati</taxon>
        <taxon>Rhodothermota</taxon>
        <taxon>Rhodothermia</taxon>
        <taxon>Rhodothermales</taxon>
        <taxon>Rubricoccaceae</taxon>
        <taxon>Rubrivirga</taxon>
    </lineage>
</organism>
<keyword evidence="2" id="KW-0812">Transmembrane</keyword>